<feature type="transmembrane region" description="Helical" evidence="1">
    <location>
        <begin position="50"/>
        <end position="70"/>
    </location>
</feature>
<keyword evidence="3" id="KW-1185">Reference proteome</keyword>
<reference evidence="2 3" key="1">
    <citation type="submission" date="2016-02" db="EMBL/GenBank/DDBJ databases">
        <title>Complete genome sequence of Halocynthiibacter arcticus PAMC 20958t from arctic marine sediment.</title>
        <authorList>
            <person name="Lee Y.M."/>
            <person name="Baek K."/>
            <person name="Lee H.K."/>
            <person name="Shin S.C."/>
        </authorList>
    </citation>
    <scope>NUCLEOTIDE SEQUENCE [LARGE SCALE GENOMIC DNA]</scope>
    <source>
        <strain evidence="2">PAMC 20958</strain>
    </source>
</reference>
<evidence type="ECO:0000256" key="1">
    <source>
        <dbReference type="SAM" id="Phobius"/>
    </source>
</evidence>
<evidence type="ECO:0000313" key="2">
    <source>
        <dbReference type="EMBL" id="AML52026.1"/>
    </source>
</evidence>
<protein>
    <submittedName>
        <fullName evidence="2">Uncharacterized protein</fullName>
    </submittedName>
</protein>
<dbReference type="KEGG" id="hat:RC74_12760"/>
<dbReference type="EMBL" id="CP014327">
    <property type="protein sequence ID" value="AML52026.1"/>
    <property type="molecule type" value="Genomic_DNA"/>
</dbReference>
<gene>
    <name evidence="2" type="ORF">RC74_12760</name>
</gene>
<keyword evidence="1" id="KW-1133">Transmembrane helix</keyword>
<dbReference type="Pfam" id="PF07332">
    <property type="entry name" value="Phage_holin_3_6"/>
    <property type="match status" value="1"/>
</dbReference>
<dbReference type="Proteomes" id="UP000070371">
    <property type="component" value="Chromosome"/>
</dbReference>
<proteinExistence type="predicted"/>
<dbReference type="InterPro" id="IPR009937">
    <property type="entry name" value="Phage_holin_3_6"/>
</dbReference>
<name>A0A126V2B0_9RHOB</name>
<accession>A0A126V2B0</accession>
<organism evidence="2 3">
    <name type="scientific">Falsihalocynthiibacter arcticus</name>
    <dbReference type="NCBI Taxonomy" id="1579316"/>
    <lineage>
        <taxon>Bacteria</taxon>
        <taxon>Pseudomonadati</taxon>
        <taxon>Pseudomonadota</taxon>
        <taxon>Alphaproteobacteria</taxon>
        <taxon>Rhodobacterales</taxon>
        <taxon>Roseobacteraceae</taxon>
        <taxon>Falsihalocynthiibacter</taxon>
    </lineage>
</organism>
<evidence type="ECO:0000313" key="3">
    <source>
        <dbReference type="Proteomes" id="UP000070371"/>
    </source>
</evidence>
<sequence length="111" mass="11725">MFDHLQNAARRSFRWVALWTMTAAAGAIGAGFLTAAALAGLDAAALSKPLALLVVGAVWFGFACLGALVMTTRLNQRLPQEPRAQSAPPLADAFTAGLEEGSRFASRNRHT</sequence>
<keyword evidence="1" id="KW-0472">Membrane</keyword>
<dbReference type="AlphaFoldDB" id="A0A126V2B0"/>
<keyword evidence="1" id="KW-0812">Transmembrane</keyword>
<dbReference type="RefSeq" id="WP_039003905.1">
    <property type="nucleotide sequence ID" value="NZ_CP014327.1"/>
</dbReference>
<feature type="transmembrane region" description="Helical" evidence="1">
    <location>
        <begin position="12"/>
        <end position="38"/>
    </location>
</feature>